<reference evidence="2 3" key="1">
    <citation type="submission" date="2019-02" db="EMBL/GenBank/DDBJ databases">
        <title>Deep-cultivation of Planctomycetes and their phenomic and genomic characterization uncovers novel biology.</title>
        <authorList>
            <person name="Wiegand S."/>
            <person name="Jogler M."/>
            <person name="Boedeker C."/>
            <person name="Pinto D."/>
            <person name="Vollmers J."/>
            <person name="Rivas-Marin E."/>
            <person name="Kohn T."/>
            <person name="Peeters S.H."/>
            <person name="Heuer A."/>
            <person name="Rast P."/>
            <person name="Oberbeckmann S."/>
            <person name="Bunk B."/>
            <person name="Jeske O."/>
            <person name="Meyerdierks A."/>
            <person name="Storesund J.E."/>
            <person name="Kallscheuer N."/>
            <person name="Luecker S."/>
            <person name="Lage O.M."/>
            <person name="Pohl T."/>
            <person name="Merkel B.J."/>
            <person name="Hornburger P."/>
            <person name="Mueller R.-W."/>
            <person name="Bruemmer F."/>
            <person name="Labrenz M."/>
            <person name="Spormann A.M."/>
            <person name="Op den Camp H."/>
            <person name="Overmann J."/>
            <person name="Amann R."/>
            <person name="Jetten M.S.M."/>
            <person name="Mascher T."/>
            <person name="Medema M.H."/>
            <person name="Devos D.P."/>
            <person name="Kaster A.-K."/>
            <person name="Ovreas L."/>
            <person name="Rohde M."/>
            <person name="Galperin M.Y."/>
            <person name="Jogler C."/>
        </authorList>
    </citation>
    <scope>NUCLEOTIDE SEQUENCE [LARGE SCALE GENOMIC DNA]</scope>
    <source>
        <strain evidence="2 3">Pla133</strain>
    </source>
</reference>
<dbReference type="SMART" id="SM00530">
    <property type="entry name" value="HTH_XRE"/>
    <property type="match status" value="1"/>
</dbReference>
<dbReference type="GO" id="GO:0003677">
    <property type="term" value="F:DNA binding"/>
    <property type="evidence" value="ECO:0007669"/>
    <property type="project" value="InterPro"/>
</dbReference>
<feature type="domain" description="HTH cro/C1-type" evidence="1">
    <location>
        <begin position="19"/>
        <end position="73"/>
    </location>
</feature>
<dbReference type="KEGG" id="pbap:Pla133_27590"/>
<dbReference type="Pfam" id="PF01381">
    <property type="entry name" value="HTH_3"/>
    <property type="match status" value="1"/>
</dbReference>
<evidence type="ECO:0000313" key="3">
    <source>
        <dbReference type="Proteomes" id="UP000316921"/>
    </source>
</evidence>
<dbReference type="InterPro" id="IPR001387">
    <property type="entry name" value="Cro/C1-type_HTH"/>
</dbReference>
<dbReference type="InterPro" id="IPR010982">
    <property type="entry name" value="Lambda_DNA-bd_dom_sf"/>
</dbReference>
<evidence type="ECO:0000313" key="2">
    <source>
        <dbReference type="EMBL" id="QDU67671.1"/>
    </source>
</evidence>
<name>A0A518BL19_9BACT</name>
<accession>A0A518BL19</accession>
<organism evidence="2 3">
    <name type="scientific">Engelhardtia mirabilis</name>
    <dbReference type="NCBI Taxonomy" id="2528011"/>
    <lineage>
        <taxon>Bacteria</taxon>
        <taxon>Pseudomonadati</taxon>
        <taxon>Planctomycetota</taxon>
        <taxon>Planctomycetia</taxon>
        <taxon>Planctomycetia incertae sedis</taxon>
        <taxon>Engelhardtia</taxon>
    </lineage>
</organism>
<dbReference type="PROSITE" id="PS50943">
    <property type="entry name" value="HTH_CROC1"/>
    <property type="match status" value="1"/>
</dbReference>
<proteinExistence type="predicted"/>
<dbReference type="EMBL" id="CP036287">
    <property type="protein sequence ID" value="QDU67671.1"/>
    <property type="molecule type" value="Genomic_DNA"/>
</dbReference>
<dbReference type="SUPFAM" id="SSF47413">
    <property type="entry name" value="lambda repressor-like DNA-binding domains"/>
    <property type="match status" value="1"/>
</dbReference>
<dbReference type="RefSeq" id="WP_145066038.1">
    <property type="nucleotide sequence ID" value="NZ_CP036287.1"/>
</dbReference>
<protein>
    <submittedName>
        <fullName evidence="2">Helix-turn-helix domain protein</fullName>
    </submittedName>
</protein>
<sequence>MKSPTLEPRAIRAKVGDNVRALRLGLGQSQEEFCATVGLCQSRISRIECGHSSLRADDIAKICLALRVNAGVLLEGVVS</sequence>
<keyword evidence="3" id="KW-1185">Reference proteome</keyword>
<dbReference type="AlphaFoldDB" id="A0A518BL19"/>
<evidence type="ECO:0000259" key="1">
    <source>
        <dbReference type="PROSITE" id="PS50943"/>
    </source>
</evidence>
<dbReference type="Proteomes" id="UP000316921">
    <property type="component" value="Chromosome"/>
</dbReference>
<gene>
    <name evidence="2" type="ORF">Pla133_27590</name>
</gene>
<dbReference type="CDD" id="cd00093">
    <property type="entry name" value="HTH_XRE"/>
    <property type="match status" value="1"/>
</dbReference>
<dbReference type="Gene3D" id="1.10.260.40">
    <property type="entry name" value="lambda repressor-like DNA-binding domains"/>
    <property type="match status" value="1"/>
</dbReference>